<keyword evidence="8" id="KW-1185">Reference proteome</keyword>
<evidence type="ECO:0000313" key="8">
    <source>
        <dbReference type="Proteomes" id="UP001079657"/>
    </source>
</evidence>
<evidence type="ECO:0000256" key="4">
    <source>
        <dbReference type="PROSITE-ProRule" id="PRU10137"/>
    </source>
</evidence>
<dbReference type="PANTHER" id="PTHR30461:SF2">
    <property type="entry name" value="SERINE RECOMBINASE PINE-RELATED"/>
    <property type="match status" value="1"/>
</dbReference>
<dbReference type="PROSITE" id="PS51737">
    <property type="entry name" value="RECOMBINASE_DNA_BIND"/>
    <property type="match status" value="1"/>
</dbReference>
<evidence type="ECO:0000259" key="5">
    <source>
        <dbReference type="PROSITE" id="PS51736"/>
    </source>
</evidence>
<dbReference type="InterPro" id="IPR038109">
    <property type="entry name" value="DNA_bind_recomb_sf"/>
</dbReference>
<accession>A0ABT4CNL9</accession>
<comment type="caution">
    <text evidence="7">The sequence shown here is derived from an EMBL/GenBank/DDBJ whole genome shotgun (WGS) entry which is preliminary data.</text>
</comment>
<feature type="domain" description="Recombinase" evidence="6">
    <location>
        <begin position="185"/>
        <end position="310"/>
    </location>
</feature>
<dbReference type="Gene3D" id="3.40.50.1390">
    <property type="entry name" value="Resolvase, N-terminal catalytic domain"/>
    <property type="match status" value="1"/>
</dbReference>
<dbReference type="Pfam" id="PF07508">
    <property type="entry name" value="Recombinase"/>
    <property type="match status" value="1"/>
</dbReference>
<feature type="active site" description="O-(5'-phospho-DNA)-serine intermediate" evidence="4">
    <location>
        <position position="20"/>
    </location>
</feature>
<gene>
    <name evidence="7" type="ORF">OXH55_08430</name>
</gene>
<dbReference type="PANTHER" id="PTHR30461">
    <property type="entry name" value="DNA-INVERTASE FROM LAMBDOID PROPHAGE"/>
    <property type="match status" value="1"/>
</dbReference>
<protein>
    <submittedName>
        <fullName evidence="7">Recombinase family protein</fullName>
    </submittedName>
</protein>
<sequence>MNNHSSNTKDKISIAYLRVSTEEQEKEGFSLDVQKKAALNYSDEHELGLKGNMIFDESKPASTINNKNLDDDLNSTLKTRPVLQNILDMAQQKSFTDLIVFSRDRLTRNFQEFIALRFILQKNNINIHYCRTGETLNSSDNKINRFLDLVLANVAELEANTISIRVKGADRLCIKDGYWAGGKAPLGYKLKKSKIPGRKRPACNLSPVRKDKKKIEEVFAYYNDGYGYRKIAQLMNKIYGTREWTKSKVETIIKNETYTGYITWDRRGGRRSPGKHDTIVKSEKLNADISFISSEDWNTLCKLRNRKNIVKDPKYYSTPFLLKDKLICPKCGKKLKTKNYGKNSEGKYYRVYRCPTLCNGKSELIVNKESIEKKFMPVLCKIIKCTSIDELWELYSKQISKKRKEQGLMIAELYENIKTIDTLKSNIKAIFKENPNKDLQKRLEFQDALLSKTKEQYQLQVSQLKENLSKKFFTNKTEYAEALNRFYENFSDNFFSSKIHPRKRRMLLDIIVDSITLNESGDDIEKILINPPKLST</sequence>
<evidence type="ECO:0000313" key="7">
    <source>
        <dbReference type="EMBL" id="MCY6370656.1"/>
    </source>
</evidence>
<organism evidence="7 8">
    <name type="scientific">Clostridium ganghwense</name>
    <dbReference type="NCBI Taxonomy" id="312089"/>
    <lineage>
        <taxon>Bacteria</taxon>
        <taxon>Bacillati</taxon>
        <taxon>Bacillota</taxon>
        <taxon>Clostridia</taxon>
        <taxon>Eubacteriales</taxon>
        <taxon>Clostridiaceae</taxon>
        <taxon>Clostridium</taxon>
    </lineage>
</organism>
<dbReference type="CDD" id="cd00338">
    <property type="entry name" value="Ser_Recombinase"/>
    <property type="match status" value="1"/>
</dbReference>
<feature type="domain" description="Resolvase/invertase-type recombinase catalytic" evidence="5">
    <location>
        <begin position="12"/>
        <end position="177"/>
    </location>
</feature>
<name>A0ABT4CNL9_9CLOT</name>
<dbReference type="SUPFAM" id="SSF53041">
    <property type="entry name" value="Resolvase-like"/>
    <property type="match status" value="1"/>
</dbReference>
<reference evidence="7" key="1">
    <citation type="submission" date="2022-12" db="EMBL/GenBank/DDBJ databases">
        <authorList>
            <person name="Wang J."/>
        </authorList>
    </citation>
    <scope>NUCLEOTIDE SEQUENCE</scope>
    <source>
        <strain evidence="7">HY-42-06</strain>
    </source>
</reference>
<proteinExistence type="predicted"/>
<dbReference type="PROSITE" id="PS51736">
    <property type="entry name" value="RECOMBINASES_3"/>
    <property type="match status" value="1"/>
</dbReference>
<evidence type="ECO:0000256" key="3">
    <source>
        <dbReference type="ARBA" id="ARBA00023172"/>
    </source>
</evidence>
<evidence type="ECO:0000256" key="2">
    <source>
        <dbReference type="ARBA" id="ARBA00023125"/>
    </source>
</evidence>
<evidence type="ECO:0000259" key="6">
    <source>
        <dbReference type="PROSITE" id="PS51737"/>
    </source>
</evidence>
<keyword evidence="2" id="KW-0238">DNA-binding</keyword>
<dbReference type="InterPro" id="IPR036162">
    <property type="entry name" value="Resolvase-like_N_sf"/>
</dbReference>
<dbReference type="SMART" id="SM00857">
    <property type="entry name" value="Resolvase"/>
    <property type="match status" value="1"/>
</dbReference>
<dbReference type="Pfam" id="PF00239">
    <property type="entry name" value="Resolvase"/>
    <property type="match status" value="1"/>
</dbReference>
<dbReference type="Gene3D" id="3.90.1750.20">
    <property type="entry name" value="Putative Large Serine Recombinase, Chain B, Domain 2"/>
    <property type="match status" value="1"/>
</dbReference>
<dbReference type="InterPro" id="IPR006118">
    <property type="entry name" value="Recombinase_CS"/>
</dbReference>
<keyword evidence="1" id="KW-0229">DNA integration</keyword>
<dbReference type="EMBL" id="JAPQES010000002">
    <property type="protein sequence ID" value="MCY6370656.1"/>
    <property type="molecule type" value="Genomic_DNA"/>
</dbReference>
<evidence type="ECO:0000256" key="1">
    <source>
        <dbReference type="ARBA" id="ARBA00022908"/>
    </source>
</evidence>
<dbReference type="InterPro" id="IPR006119">
    <property type="entry name" value="Resolv_N"/>
</dbReference>
<keyword evidence="3" id="KW-0233">DNA recombination</keyword>
<dbReference type="RefSeq" id="WP_268049432.1">
    <property type="nucleotide sequence ID" value="NZ_JAPQES010000002.1"/>
</dbReference>
<dbReference type="InterPro" id="IPR050639">
    <property type="entry name" value="SSR_resolvase"/>
</dbReference>
<dbReference type="PROSITE" id="PS00397">
    <property type="entry name" value="RECOMBINASES_1"/>
    <property type="match status" value="1"/>
</dbReference>
<dbReference type="InterPro" id="IPR011109">
    <property type="entry name" value="DNA_bind_recombinase_dom"/>
</dbReference>
<dbReference type="Proteomes" id="UP001079657">
    <property type="component" value="Unassembled WGS sequence"/>
</dbReference>